<dbReference type="InterPro" id="IPR011098">
    <property type="entry name" value="G5_dom"/>
</dbReference>
<comment type="similarity">
    <text evidence="1">Belongs to the transglycosylase family. Rpf subfamily.</text>
</comment>
<keyword evidence="4" id="KW-0812">Transmembrane</keyword>
<dbReference type="InterPro" id="IPR007137">
    <property type="entry name" value="DUF348"/>
</dbReference>
<evidence type="ECO:0000256" key="2">
    <source>
        <dbReference type="ARBA" id="ARBA00022729"/>
    </source>
</evidence>
<proteinExistence type="inferred from homology"/>
<feature type="transmembrane region" description="Helical" evidence="4">
    <location>
        <begin position="20"/>
        <end position="40"/>
    </location>
</feature>
<dbReference type="SMART" id="SM01208">
    <property type="entry name" value="G5"/>
    <property type="match status" value="1"/>
</dbReference>
<dbReference type="Gene3D" id="1.10.530.10">
    <property type="match status" value="1"/>
</dbReference>
<evidence type="ECO:0000256" key="3">
    <source>
        <dbReference type="ARBA" id="ARBA00022801"/>
    </source>
</evidence>
<dbReference type="EMBL" id="JAAXOP010000001">
    <property type="protein sequence ID" value="NKY48810.1"/>
    <property type="molecule type" value="Genomic_DNA"/>
</dbReference>
<evidence type="ECO:0000259" key="5">
    <source>
        <dbReference type="PROSITE" id="PS51109"/>
    </source>
</evidence>
<dbReference type="Pfam" id="PF06737">
    <property type="entry name" value="Transglycosylas"/>
    <property type="match status" value="1"/>
</dbReference>
<gene>
    <name evidence="6" type="ORF">HGA08_01120</name>
</gene>
<sequence>MPEFRISALQRINTSRSPLLYAAIAALLITLIIGASMAIVNRKTVALVVDGQRTTVDTMSSEVRDVLKAGGFRLTGRDEVSPGGDTDVTNGATIELHRARELSLTFDGRTKKVWTTASTVADALTQLHIPDDVFASPSRPTPLPLHGASMAVTSPRTVELSDNGEPAGYVRLAAPTVGELLKVQGAPLAGEDTVEPSADTKLRDGMKITVTRRHTETVTQREPLDPPENVIEDTELNMSRTVVEHPGKAGEQDVTYSVSYVNGQEASREAVDHSVIVPAEPKTVRKGAKPGTEVPPVRDGATWDALAKCESGGNWAINTGNGYYGGIQFDQNTWARQGGTRYAERPDLATREEQIAIAEVTRERQGWGAWPSCTSRLGIS</sequence>
<dbReference type="PROSITE" id="PS51109">
    <property type="entry name" value="G5"/>
    <property type="match status" value="1"/>
</dbReference>
<name>A0A846XSF8_9NOCA</name>
<dbReference type="SUPFAM" id="SSF53955">
    <property type="entry name" value="Lysozyme-like"/>
    <property type="match status" value="1"/>
</dbReference>
<dbReference type="GO" id="GO:0016787">
    <property type="term" value="F:hydrolase activity"/>
    <property type="evidence" value="ECO:0007669"/>
    <property type="project" value="UniProtKB-KW"/>
</dbReference>
<dbReference type="InterPro" id="IPR051933">
    <property type="entry name" value="Resuscitation_pf_RpfB"/>
</dbReference>
<dbReference type="Pfam" id="PF07501">
    <property type="entry name" value="G5"/>
    <property type="match status" value="1"/>
</dbReference>
<dbReference type="Gene3D" id="2.20.230.10">
    <property type="entry name" value="Resuscitation-promoting factor rpfb"/>
    <property type="match status" value="1"/>
</dbReference>
<evidence type="ECO:0000313" key="6">
    <source>
        <dbReference type="EMBL" id="NKY48810.1"/>
    </source>
</evidence>
<keyword evidence="4" id="KW-0472">Membrane</keyword>
<keyword evidence="2" id="KW-0732">Signal</keyword>
<evidence type="ECO:0000313" key="7">
    <source>
        <dbReference type="Proteomes" id="UP000565711"/>
    </source>
</evidence>
<dbReference type="PANTHER" id="PTHR39160:SF4">
    <property type="entry name" value="RESUSCITATION-PROMOTING FACTOR RPFB"/>
    <property type="match status" value="1"/>
</dbReference>
<protein>
    <submittedName>
        <fullName evidence="6">DUF348 domain-containing protein</fullName>
    </submittedName>
</protein>
<organism evidence="6 7">
    <name type="scientific">Nocardia vermiculata</name>
    <dbReference type="NCBI Taxonomy" id="257274"/>
    <lineage>
        <taxon>Bacteria</taxon>
        <taxon>Bacillati</taxon>
        <taxon>Actinomycetota</taxon>
        <taxon>Actinomycetes</taxon>
        <taxon>Mycobacteriales</taxon>
        <taxon>Nocardiaceae</taxon>
        <taxon>Nocardia</taxon>
    </lineage>
</organism>
<dbReference type="AlphaFoldDB" id="A0A846XSF8"/>
<keyword evidence="7" id="KW-1185">Reference proteome</keyword>
<dbReference type="CDD" id="cd13925">
    <property type="entry name" value="RPF"/>
    <property type="match status" value="1"/>
</dbReference>
<dbReference type="PANTHER" id="PTHR39160">
    <property type="entry name" value="CELL WALL-BINDING PROTEIN YOCH"/>
    <property type="match status" value="1"/>
</dbReference>
<dbReference type="InterPro" id="IPR010618">
    <property type="entry name" value="RPF"/>
</dbReference>
<feature type="domain" description="G5" evidence="5">
    <location>
        <begin position="210"/>
        <end position="290"/>
    </location>
</feature>
<dbReference type="InterPro" id="IPR023346">
    <property type="entry name" value="Lysozyme-like_dom_sf"/>
</dbReference>
<keyword evidence="3" id="KW-0378">Hydrolase</keyword>
<accession>A0A846XSF8</accession>
<keyword evidence="4" id="KW-1133">Transmembrane helix</keyword>
<dbReference type="Proteomes" id="UP000565711">
    <property type="component" value="Unassembled WGS sequence"/>
</dbReference>
<reference evidence="6 7" key="1">
    <citation type="submission" date="2020-04" db="EMBL/GenBank/DDBJ databases">
        <title>MicrobeNet Type strains.</title>
        <authorList>
            <person name="Nicholson A.C."/>
        </authorList>
    </citation>
    <scope>NUCLEOTIDE SEQUENCE [LARGE SCALE GENOMIC DNA]</scope>
    <source>
        <strain evidence="6 7">JCM 12354</strain>
    </source>
</reference>
<evidence type="ECO:0000256" key="4">
    <source>
        <dbReference type="SAM" id="Phobius"/>
    </source>
</evidence>
<dbReference type="Pfam" id="PF03990">
    <property type="entry name" value="DUF348"/>
    <property type="match status" value="3"/>
</dbReference>
<evidence type="ECO:0000256" key="1">
    <source>
        <dbReference type="ARBA" id="ARBA00010830"/>
    </source>
</evidence>
<comment type="caution">
    <text evidence="6">The sequence shown here is derived from an EMBL/GenBank/DDBJ whole genome shotgun (WGS) entry which is preliminary data.</text>
</comment>